<evidence type="ECO:0000313" key="3">
    <source>
        <dbReference type="Proteomes" id="UP000012317"/>
    </source>
</evidence>
<dbReference type="AlphaFoldDB" id="N1WXM1"/>
<dbReference type="eggNOG" id="ENOG502Z8IK">
    <property type="taxonomic scope" value="Bacteria"/>
</dbReference>
<dbReference type="Pfam" id="PF14092">
    <property type="entry name" value="DUF4270"/>
    <property type="match status" value="1"/>
</dbReference>
<reference evidence="2 3" key="1">
    <citation type="journal article" date="2014" name="Genome Biol. Evol.">
        <title>Extensive gene acquisition in the extremely psychrophilic bacterial species Psychroflexus torquis and the link to sea-ice ecosystem specialism.</title>
        <authorList>
            <person name="Feng S."/>
            <person name="Powell S.M."/>
            <person name="Wilson R."/>
            <person name="Bowman J.P."/>
        </authorList>
    </citation>
    <scope>NUCLEOTIDE SEQUENCE [LARGE SCALE GENOMIC DNA]</scope>
    <source>
        <strain evidence="2 3">ACAM 44</strain>
    </source>
</reference>
<organism evidence="2 3">
    <name type="scientific">Psychroflexus gondwanensis ACAM 44</name>
    <dbReference type="NCBI Taxonomy" id="1189619"/>
    <lineage>
        <taxon>Bacteria</taxon>
        <taxon>Pseudomonadati</taxon>
        <taxon>Bacteroidota</taxon>
        <taxon>Flavobacteriia</taxon>
        <taxon>Flavobacteriales</taxon>
        <taxon>Flavobacteriaceae</taxon>
        <taxon>Psychroflexus</taxon>
    </lineage>
</organism>
<sequence>MKKKINSMYKVALRSLASVFALVLLLSCENEYSEVGTDFINSLEVPPPYELDNIVAYSEKYTSVQTNGFNNYFLGGYVDPVFGISETKILTQVSLSQTRPDFGENPIIDSVVFTLPFFSREIESGVYELDSIYGEGSFKINIYESNQFLRDLDPGENGEFEENQIYYSDQGDEFSPNIENTPLVTSDVIKPTDLTNSVILFEQTTTDLIDTLNLSPRIRIKMPTQYFQEKILAPENSQFLVSNNAFRNYLRGFLIEAEQQQPVYSMSMFNLANADANITIYYNNETQVEEEDGTTTTDTLYSQYALNFGGNKLNLYDNNFNVDLSNQNIEEGEENIYLKGGEGSSAVIELFTGPDTDGNGVSDELDQLRENNWLINEANLNLYLNEEVAPSNKNRINRVFLTNLDDQRVLEDYRRDPTAADNPNLSRQVHLGPLRLDENGEPFYKIRLTSYISNILNNDSTNVRLGLYVSSNVNQTSLVNTRNSQSEAFEFVPRSMVETPRGIVIHGNRSAVEAKKLKLNIFYTETN</sequence>
<dbReference type="STRING" id="1189619.pgond44_10739"/>
<dbReference type="Proteomes" id="UP000012317">
    <property type="component" value="Unassembled WGS sequence"/>
</dbReference>
<evidence type="ECO:0000256" key="1">
    <source>
        <dbReference type="SAM" id="SignalP"/>
    </source>
</evidence>
<feature type="signal peptide" evidence="1">
    <location>
        <begin position="1"/>
        <end position="32"/>
    </location>
</feature>
<keyword evidence="1" id="KW-0732">Signal</keyword>
<protein>
    <recommendedName>
        <fullName evidence="4">DUF4270 domain-containing protein</fullName>
    </recommendedName>
</protein>
<gene>
    <name evidence="2" type="ORF">pgond44_10739</name>
</gene>
<evidence type="ECO:0000313" key="2">
    <source>
        <dbReference type="EMBL" id="EMY80618.1"/>
    </source>
</evidence>
<dbReference type="PROSITE" id="PS51257">
    <property type="entry name" value="PROKAR_LIPOPROTEIN"/>
    <property type="match status" value="1"/>
</dbReference>
<feature type="chain" id="PRO_5004113383" description="DUF4270 domain-containing protein" evidence="1">
    <location>
        <begin position="33"/>
        <end position="527"/>
    </location>
</feature>
<dbReference type="RefSeq" id="WP_003441489.1">
    <property type="nucleotide sequence ID" value="NZ_APLF01000010.1"/>
</dbReference>
<accession>N1WXM1</accession>
<dbReference type="PATRIC" id="fig|1189619.4.peg.2208"/>
<evidence type="ECO:0008006" key="4">
    <source>
        <dbReference type="Google" id="ProtNLM"/>
    </source>
</evidence>
<keyword evidence="3" id="KW-1185">Reference proteome</keyword>
<dbReference type="EMBL" id="APLF01000010">
    <property type="protein sequence ID" value="EMY80618.1"/>
    <property type="molecule type" value="Genomic_DNA"/>
</dbReference>
<comment type="caution">
    <text evidence="2">The sequence shown here is derived from an EMBL/GenBank/DDBJ whole genome shotgun (WGS) entry which is preliminary data.</text>
</comment>
<name>N1WXM1_9FLAO</name>
<proteinExistence type="predicted"/>
<dbReference type="InterPro" id="IPR025366">
    <property type="entry name" value="DUF4270"/>
</dbReference>